<dbReference type="PROSITE" id="PS50889">
    <property type="entry name" value="S4"/>
    <property type="match status" value="1"/>
</dbReference>
<reference evidence="3 4" key="1">
    <citation type="submission" date="2024-06" db="EMBL/GenBank/DDBJ databases">
        <title>Genomic Encyclopedia of Type Strains, Phase IV (KMG-IV): sequencing the most valuable type-strain genomes for metagenomic binning, comparative biology and taxonomic classification.</title>
        <authorList>
            <person name="Goeker M."/>
        </authorList>
    </citation>
    <scope>NUCLEOTIDE SEQUENCE [LARGE SCALE GENOMIC DNA]</scope>
    <source>
        <strain evidence="3 4">DSM 15349</strain>
    </source>
</reference>
<dbReference type="Gene3D" id="3.10.290.10">
    <property type="entry name" value="RNA-binding S4 domain"/>
    <property type="match status" value="1"/>
</dbReference>
<evidence type="ECO:0000313" key="4">
    <source>
        <dbReference type="Proteomes" id="UP001549055"/>
    </source>
</evidence>
<dbReference type="Pfam" id="PF13275">
    <property type="entry name" value="S4_2"/>
    <property type="match status" value="1"/>
</dbReference>
<keyword evidence="1" id="KW-0694">RNA-binding</keyword>
<evidence type="ECO:0000256" key="1">
    <source>
        <dbReference type="PROSITE-ProRule" id="PRU00182"/>
    </source>
</evidence>
<dbReference type="Proteomes" id="UP001549055">
    <property type="component" value="Unassembled WGS sequence"/>
</dbReference>
<proteinExistence type="predicted"/>
<evidence type="ECO:0000313" key="3">
    <source>
        <dbReference type="EMBL" id="MET3645106.1"/>
    </source>
</evidence>
<name>A0ABV2JMG1_9STRE</name>
<dbReference type="EMBL" id="JBEPMK010000006">
    <property type="protein sequence ID" value="MET3645106.1"/>
    <property type="molecule type" value="Genomic_DNA"/>
</dbReference>
<accession>A0ABV2JMG1</accession>
<protein>
    <submittedName>
        <fullName evidence="3">S4 domain protein YaaA</fullName>
    </submittedName>
</protein>
<gene>
    <name evidence="3" type="ORF">ABID27_001749</name>
</gene>
<organism evidence="3 4">
    <name type="scientific">Streptococcus gallinaceus</name>
    <dbReference type="NCBI Taxonomy" id="165758"/>
    <lineage>
        <taxon>Bacteria</taxon>
        <taxon>Bacillati</taxon>
        <taxon>Bacillota</taxon>
        <taxon>Bacilli</taxon>
        <taxon>Lactobacillales</taxon>
        <taxon>Streptococcaceae</taxon>
        <taxon>Streptococcus</taxon>
    </lineage>
</organism>
<keyword evidence="4" id="KW-1185">Reference proteome</keyword>
<dbReference type="NCBIfam" id="TIGR02988">
    <property type="entry name" value="YaaA_near_RecF"/>
    <property type="match status" value="1"/>
</dbReference>
<dbReference type="RefSeq" id="WP_253364585.1">
    <property type="nucleotide sequence ID" value="NZ_JALJXU010000004.1"/>
</dbReference>
<comment type="caution">
    <text evidence="3">The sequence shown here is derived from an EMBL/GenBank/DDBJ whole genome shotgun (WGS) entry which is preliminary data.</text>
</comment>
<feature type="region of interest" description="Disordered" evidence="2">
    <location>
        <begin position="99"/>
        <end position="124"/>
    </location>
</feature>
<sequence>MEYKLFEEYITLQALLKNTGILSSGGAIKGFLTENTVLFNGEDEKKRGKKIRVNDVVTLPAQNLKITVIAPTPEEMKEHQLDLEEKARVAALVKEMNKKVKKTNPIKQASKPKEAKKPVRFPGT</sequence>
<dbReference type="InterPro" id="IPR014330">
    <property type="entry name" value="RNA-bd_S4-rel_YaaA"/>
</dbReference>
<dbReference type="SUPFAM" id="SSF55174">
    <property type="entry name" value="Alpha-L RNA-binding motif"/>
    <property type="match status" value="1"/>
</dbReference>
<evidence type="ECO:0000256" key="2">
    <source>
        <dbReference type="SAM" id="MobiDB-lite"/>
    </source>
</evidence>
<dbReference type="InterPro" id="IPR036986">
    <property type="entry name" value="S4_RNA-bd_sf"/>
</dbReference>